<evidence type="ECO:0000313" key="2">
    <source>
        <dbReference type="EMBL" id="GKV07886.1"/>
    </source>
</evidence>
<dbReference type="InterPro" id="IPR001810">
    <property type="entry name" value="F-box_dom"/>
</dbReference>
<accession>A0AAV5JAH1</accession>
<dbReference type="Pfam" id="PF12937">
    <property type="entry name" value="F-box-like"/>
    <property type="match status" value="1"/>
</dbReference>
<proteinExistence type="predicted"/>
<dbReference type="GO" id="GO:0005737">
    <property type="term" value="C:cytoplasm"/>
    <property type="evidence" value="ECO:0007669"/>
    <property type="project" value="TreeGrafter"/>
</dbReference>
<comment type="caution">
    <text evidence="2">The sequence shown here is derived from an EMBL/GenBank/DDBJ whole genome shotgun (WGS) entry which is preliminary data.</text>
</comment>
<dbReference type="InterPro" id="IPR036047">
    <property type="entry name" value="F-box-like_dom_sf"/>
</dbReference>
<sequence length="416" mass="47187">MAVNWGEYGSLWSVSSFNWDLENTHFRVNGKPESKGFGEVVGDDILEKLPEDPFGMEIRSTFAALGFVPDFGEDWGSDICGFGMQDAGEKSVFQPMIHSINWVYNSTKGFDPDDSYNQYNIFDELGTDDESIIVDSVLDDKAERLQEAGPPHNAMFFALGYLGVRDLLAVERVCRSFRNAIRGDPLLWRSIHVHQPFNEMITDETLVKLTSRAQGTLQCLSLVDCRKITDFGLKCVLESNPRLTKLSVPGCIKLSIEGILFNLRALKSAGSLRIKQLRIGGRLGITGEQFEELKFLIGVDNMVQPRAPKPLFYRDGQQYLPWDDDRAIDIEMCPRCQHLRLVYDCPAESCVNAAQLCRACRLCITRCIQCGCCIENRDYEEMFCLGNRCMDCKREEKPEMLSAFHQETSYQLSFYG</sequence>
<gene>
    <name evidence="2" type="ORF">SLEP1_g19590</name>
</gene>
<dbReference type="InterPro" id="IPR050648">
    <property type="entry name" value="F-box_LRR-repeat"/>
</dbReference>
<dbReference type="SUPFAM" id="SSF52047">
    <property type="entry name" value="RNI-like"/>
    <property type="match status" value="1"/>
</dbReference>
<dbReference type="Gene3D" id="3.80.10.10">
    <property type="entry name" value="Ribonuclease Inhibitor"/>
    <property type="match status" value="1"/>
</dbReference>
<dbReference type="EMBL" id="BPVZ01000028">
    <property type="protein sequence ID" value="GKV07886.1"/>
    <property type="molecule type" value="Genomic_DNA"/>
</dbReference>
<dbReference type="PANTHER" id="PTHR13382:SF20">
    <property type="entry name" value="F-BOX PROTEIN SKIP14-LIKE"/>
    <property type="match status" value="1"/>
</dbReference>
<dbReference type="InterPro" id="IPR032675">
    <property type="entry name" value="LRR_dom_sf"/>
</dbReference>
<dbReference type="PANTHER" id="PTHR13382">
    <property type="entry name" value="MITOCHONDRIAL ATP SYNTHASE COUPLING FACTOR B"/>
    <property type="match status" value="1"/>
</dbReference>
<evidence type="ECO:0000259" key="1">
    <source>
        <dbReference type="Pfam" id="PF12937"/>
    </source>
</evidence>
<name>A0AAV5JAH1_9ROSI</name>
<dbReference type="Gene3D" id="1.20.1280.50">
    <property type="match status" value="1"/>
</dbReference>
<dbReference type="AlphaFoldDB" id="A0AAV5JAH1"/>
<dbReference type="Proteomes" id="UP001054252">
    <property type="component" value="Unassembled WGS sequence"/>
</dbReference>
<organism evidence="2 3">
    <name type="scientific">Rubroshorea leprosula</name>
    <dbReference type="NCBI Taxonomy" id="152421"/>
    <lineage>
        <taxon>Eukaryota</taxon>
        <taxon>Viridiplantae</taxon>
        <taxon>Streptophyta</taxon>
        <taxon>Embryophyta</taxon>
        <taxon>Tracheophyta</taxon>
        <taxon>Spermatophyta</taxon>
        <taxon>Magnoliopsida</taxon>
        <taxon>eudicotyledons</taxon>
        <taxon>Gunneridae</taxon>
        <taxon>Pentapetalae</taxon>
        <taxon>rosids</taxon>
        <taxon>malvids</taxon>
        <taxon>Malvales</taxon>
        <taxon>Dipterocarpaceae</taxon>
        <taxon>Rubroshorea</taxon>
    </lineage>
</organism>
<reference evidence="2 3" key="1">
    <citation type="journal article" date="2021" name="Commun. Biol.">
        <title>The genome of Shorea leprosula (Dipterocarpaceae) highlights the ecological relevance of drought in aseasonal tropical rainforests.</title>
        <authorList>
            <person name="Ng K.K.S."/>
            <person name="Kobayashi M.J."/>
            <person name="Fawcett J.A."/>
            <person name="Hatakeyama M."/>
            <person name="Paape T."/>
            <person name="Ng C.H."/>
            <person name="Ang C.C."/>
            <person name="Tnah L.H."/>
            <person name="Lee C.T."/>
            <person name="Nishiyama T."/>
            <person name="Sese J."/>
            <person name="O'Brien M.J."/>
            <person name="Copetti D."/>
            <person name="Mohd Noor M.I."/>
            <person name="Ong R.C."/>
            <person name="Putra M."/>
            <person name="Sireger I.Z."/>
            <person name="Indrioko S."/>
            <person name="Kosugi Y."/>
            <person name="Izuno A."/>
            <person name="Isagi Y."/>
            <person name="Lee S.L."/>
            <person name="Shimizu K.K."/>
        </authorList>
    </citation>
    <scope>NUCLEOTIDE SEQUENCE [LARGE SCALE GENOMIC DNA]</scope>
    <source>
        <strain evidence="2">214</strain>
    </source>
</reference>
<feature type="domain" description="F-box" evidence="1">
    <location>
        <begin position="159"/>
        <end position="192"/>
    </location>
</feature>
<keyword evidence="3" id="KW-1185">Reference proteome</keyword>
<evidence type="ECO:0000313" key="3">
    <source>
        <dbReference type="Proteomes" id="UP001054252"/>
    </source>
</evidence>
<protein>
    <recommendedName>
        <fullName evidence="1">F-box domain-containing protein</fullName>
    </recommendedName>
</protein>
<dbReference type="SUPFAM" id="SSF81383">
    <property type="entry name" value="F-box domain"/>
    <property type="match status" value="1"/>
</dbReference>